<proteinExistence type="predicted"/>
<dbReference type="Proteomes" id="UP000092600">
    <property type="component" value="Unassembled WGS sequence"/>
</dbReference>
<evidence type="ECO:0000313" key="3">
    <source>
        <dbReference type="EMBL" id="OAY75328.1"/>
    </source>
</evidence>
<dbReference type="InterPro" id="IPR001229">
    <property type="entry name" value="Jacalin-like_lectin_dom"/>
</dbReference>
<name>A0A199VE84_ANACO</name>
<feature type="domain" description="Jacalin-type lectin" evidence="2">
    <location>
        <begin position="80"/>
        <end position="145"/>
    </location>
</feature>
<dbReference type="InterPro" id="IPR036404">
    <property type="entry name" value="Jacalin-like_lectin_dom_sf"/>
</dbReference>
<sequence>MNIGQTGETFIRIGPQGDDRGDEWDDGCFDGVREILIWHGDKINAIQFVYDRDGTLVLSDKHGGNGTNFDHNIGRTGETFIKIGPRGGVHGCEWDDGYFDGVREILIWHGEEINAIQFVYNCNGTLVLSEKHGVDGTNFDHVSHP</sequence>
<dbReference type="GO" id="GO:0030246">
    <property type="term" value="F:carbohydrate binding"/>
    <property type="evidence" value="ECO:0007669"/>
    <property type="project" value="UniProtKB-KW"/>
</dbReference>
<accession>A0A199VE84</accession>
<dbReference type="PANTHER" id="PTHR47293">
    <property type="entry name" value="JACALIN-RELATED LECTIN 3"/>
    <property type="match status" value="1"/>
</dbReference>
<evidence type="ECO:0000313" key="4">
    <source>
        <dbReference type="Proteomes" id="UP000092600"/>
    </source>
</evidence>
<dbReference type="Gene3D" id="2.100.10.30">
    <property type="entry name" value="Jacalin-like lectin domain"/>
    <property type="match status" value="2"/>
</dbReference>
<dbReference type="PROSITE" id="PS51752">
    <property type="entry name" value="JACALIN_LECTIN"/>
    <property type="match status" value="2"/>
</dbReference>
<dbReference type="STRING" id="4615.A0A199VE84"/>
<organism evidence="3 4">
    <name type="scientific">Ananas comosus</name>
    <name type="common">Pineapple</name>
    <name type="synonym">Ananas ananas</name>
    <dbReference type="NCBI Taxonomy" id="4615"/>
    <lineage>
        <taxon>Eukaryota</taxon>
        <taxon>Viridiplantae</taxon>
        <taxon>Streptophyta</taxon>
        <taxon>Embryophyta</taxon>
        <taxon>Tracheophyta</taxon>
        <taxon>Spermatophyta</taxon>
        <taxon>Magnoliopsida</taxon>
        <taxon>Liliopsida</taxon>
        <taxon>Poales</taxon>
        <taxon>Bromeliaceae</taxon>
        <taxon>Bromelioideae</taxon>
        <taxon>Ananas</taxon>
    </lineage>
</organism>
<protein>
    <submittedName>
        <fullName evidence="3">Jacalin-related lectin 19</fullName>
    </submittedName>
</protein>
<dbReference type="PANTHER" id="PTHR47293:SF15">
    <property type="entry name" value="JACALIN-RELATED LECTIN 19"/>
    <property type="match status" value="1"/>
</dbReference>
<evidence type="ECO:0000259" key="2">
    <source>
        <dbReference type="PROSITE" id="PS51752"/>
    </source>
</evidence>
<gene>
    <name evidence="3" type="ORF">ACMD2_23218</name>
</gene>
<evidence type="ECO:0000256" key="1">
    <source>
        <dbReference type="ARBA" id="ARBA00022734"/>
    </source>
</evidence>
<comment type="caution">
    <text evidence="3">The sequence shown here is derived from an EMBL/GenBank/DDBJ whole genome shotgun (WGS) entry which is preliminary data.</text>
</comment>
<dbReference type="EMBL" id="LSRQ01002122">
    <property type="protein sequence ID" value="OAY75328.1"/>
    <property type="molecule type" value="Genomic_DNA"/>
</dbReference>
<feature type="domain" description="Jacalin-type lectin" evidence="2">
    <location>
        <begin position="10"/>
        <end position="70"/>
    </location>
</feature>
<keyword evidence="1 3" id="KW-0430">Lectin</keyword>
<dbReference type="SUPFAM" id="SSF51101">
    <property type="entry name" value="Mannose-binding lectins"/>
    <property type="match status" value="2"/>
</dbReference>
<dbReference type="AlphaFoldDB" id="A0A199VE84"/>
<dbReference type="Pfam" id="PF01419">
    <property type="entry name" value="Jacalin"/>
    <property type="match status" value="2"/>
</dbReference>
<reference evidence="3 4" key="1">
    <citation type="journal article" date="2016" name="DNA Res.">
        <title>The draft genome of MD-2 pineapple using hybrid error correction of long reads.</title>
        <authorList>
            <person name="Redwan R.M."/>
            <person name="Saidin A."/>
            <person name="Kumar S.V."/>
        </authorList>
    </citation>
    <scope>NUCLEOTIDE SEQUENCE [LARGE SCALE GENOMIC DNA]</scope>
    <source>
        <strain evidence="4">cv. MD2</strain>
        <tissue evidence="3">Leaf</tissue>
    </source>
</reference>